<dbReference type="Pfam" id="PF02595">
    <property type="entry name" value="Gly_kinase"/>
    <property type="match status" value="1"/>
</dbReference>
<dbReference type="InterPro" id="IPR018193">
    <property type="entry name" value="Glyc_kinase_flavodox-like_fold"/>
</dbReference>
<dbReference type="SUPFAM" id="SSF110738">
    <property type="entry name" value="Glycerate kinase I"/>
    <property type="match status" value="1"/>
</dbReference>
<dbReference type="NCBIfam" id="TIGR00045">
    <property type="entry name" value="glycerate kinase"/>
    <property type="match status" value="1"/>
</dbReference>
<evidence type="ECO:0000313" key="5">
    <source>
        <dbReference type="EMBL" id="MFC6333945.1"/>
    </source>
</evidence>
<comment type="similarity">
    <text evidence="1 4">Belongs to the glycerate kinase type-1 family.</text>
</comment>
<comment type="caution">
    <text evidence="5">The sequence shown here is derived from an EMBL/GenBank/DDBJ whole genome shotgun (WGS) entry which is preliminary data.</text>
</comment>
<evidence type="ECO:0000256" key="2">
    <source>
        <dbReference type="ARBA" id="ARBA00022679"/>
    </source>
</evidence>
<dbReference type="RefSeq" id="WP_379235978.1">
    <property type="nucleotide sequence ID" value="NZ_JBHSTE010000005.1"/>
</dbReference>
<reference evidence="6" key="1">
    <citation type="journal article" date="2019" name="Int. J. Syst. Evol. Microbiol.">
        <title>The Global Catalogue of Microorganisms (GCM) 10K type strain sequencing project: providing services to taxonomists for standard genome sequencing and annotation.</title>
        <authorList>
            <consortium name="The Broad Institute Genomics Platform"/>
            <consortium name="The Broad Institute Genome Sequencing Center for Infectious Disease"/>
            <person name="Wu L."/>
            <person name="Ma J."/>
        </authorList>
    </citation>
    <scope>NUCLEOTIDE SEQUENCE [LARGE SCALE GENOMIC DNA]</scope>
    <source>
        <strain evidence="6">PCU 280</strain>
    </source>
</reference>
<sequence>MKVLLAFDSYKGSLASWEAGSIAAQAILSVMPNASCEVVPMADGGEGTVAAIVTATGGTLETIRIRGPLGEESDAEIGLVRDEDGHYVAVLEVAGICGLTMVGESGPDPLKASSYGVGEAIIHLLDKGIRRFVIGLGGSATNDGGMGMLAALGAEFCDSEGMLLTGSGGDLLRVASLQLDRLDARLMDCHFTIATDVSNPLCGPQGATMVYGRQKGVTNKMSVALDEAMNRYARMLEQELNEQVSSQKLAGAFLTAVDKSSLQERTGAGAAGGLGFALITLGGKVVSGADWIIEKTQLAERAELADWIITGEGRSDQQTLYGKLPIKVAEAAKRAGAGCILISGSLGDGIQALAPYFQGCFSIVNQPSELEQCMEQAKPLLEQTVREVFRLIHFMSEVQADQR</sequence>
<dbReference type="PIRSF" id="PIRSF006078">
    <property type="entry name" value="GlxK"/>
    <property type="match status" value="1"/>
</dbReference>
<evidence type="ECO:0000256" key="1">
    <source>
        <dbReference type="ARBA" id="ARBA00006284"/>
    </source>
</evidence>
<dbReference type="InterPro" id="IPR018197">
    <property type="entry name" value="Glycerate_kinase_RE-like"/>
</dbReference>
<evidence type="ECO:0000256" key="4">
    <source>
        <dbReference type="PIRNR" id="PIRNR006078"/>
    </source>
</evidence>
<dbReference type="Gene3D" id="3.40.50.10350">
    <property type="entry name" value="Glycerate kinase, domain 1"/>
    <property type="match status" value="1"/>
</dbReference>
<dbReference type="InterPro" id="IPR004381">
    <property type="entry name" value="Glycerate_kinase"/>
</dbReference>
<dbReference type="InterPro" id="IPR036129">
    <property type="entry name" value="Glycerate_kinase_sf"/>
</dbReference>
<proteinExistence type="inferred from homology"/>
<keyword evidence="6" id="KW-1185">Reference proteome</keyword>
<evidence type="ECO:0000313" key="6">
    <source>
        <dbReference type="Proteomes" id="UP001596233"/>
    </source>
</evidence>
<dbReference type="EMBL" id="JBHSTE010000005">
    <property type="protein sequence ID" value="MFC6333945.1"/>
    <property type="molecule type" value="Genomic_DNA"/>
</dbReference>
<accession>A0ABW1V5N9</accession>
<gene>
    <name evidence="5" type="ORF">ACFP56_15060</name>
</gene>
<protein>
    <submittedName>
        <fullName evidence="5">Glycerate kinase</fullName>
    </submittedName>
</protein>
<evidence type="ECO:0000256" key="3">
    <source>
        <dbReference type="ARBA" id="ARBA00022777"/>
    </source>
</evidence>
<dbReference type="PANTHER" id="PTHR21599">
    <property type="entry name" value="GLYCERATE KINASE"/>
    <property type="match status" value="1"/>
</dbReference>
<keyword evidence="3 4" id="KW-0418">Kinase</keyword>
<keyword evidence="2 4" id="KW-0808">Transferase</keyword>
<dbReference type="Gene3D" id="3.90.1510.10">
    <property type="entry name" value="Glycerate kinase, domain 2"/>
    <property type="match status" value="1"/>
</dbReference>
<dbReference type="GO" id="GO:0016301">
    <property type="term" value="F:kinase activity"/>
    <property type="evidence" value="ECO:0007669"/>
    <property type="project" value="UniProtKB-KW"/>
</dbReference>
<organism evidence="5 6">
    <name type="scientific">Paenibacillus septentrionalis</name>
    <dbReference type="NCBI Taxonomy" id="429342"/>
    <lineage>
        <taxon>Bacteria</taxon>
        <taxon>Bacillati</taxon>
        <taxon>Bacillota</taxon>
        <taxon>Bacilli</taxon>
        <taxon>Bacillales</taxon>
        <taxon>Paenibacillaceae</taxon>
        <taxon>Paenibacillus</taxon>
    </lineage>
</organism>
<name>A0ABW1V5N9_9BACL</name>
<dbReference type="PANTHER" id="PTHR21599:SF0">
    <property type="entry name" value="GLYCERATE KINASE"/>
    <property type="match status" value="1"/>
</dbReference>
<dbReference type="Proteomes" id="UP001596233">
    <property type="component" value="Unassembled WGS sequence"/>
</dbReference>